<reference evidence="2 3" key="1">
    <citation type="journal article" date="2021" name="BMC Genomics">
        <title>Datura genome reveals duplications of psychoactive alkaloid biosynthetic genes and high mutation rate following tissue culture.</title>
        <authorList>
            <person name="Rajewski A."/>
            <person name="Carter-House D."/>
            <person name="Stajich J."/>
            <person name="Litt A."/>
        </authorList>
    </citation>
    <scope>NUCLEOTIDE SEQUENCE [LARGE SCALE GENOMIC DNA]</scope>
    <source>
        <strain evidence="2">AR-01</strain>
    </source>
</reference>
<organism evidence="2 3">
    <name type="scientific">Datura stramonium</name>
    <name type="common">Jimsonweed</name>
    <name type="synonym">Common thornapple</name>
    <dbReference type="NCBI Taxonomy" id="4076"/>
    <lineage>
        <taxon>Eukaryota</taxon>
        <taxon>Viridiplantae</taxon>
        <taxon>Streptophyta</taxon>
        <taxon>Embryophyta</taxon>
        <taxon>Tracheophyta</taxon>
        <taxon>Spermatophyta</taxon>
        <taxon>Magnoliopsida</taxon>
        <taxon>eudicotyledons</taxon>
        <taxon>Gunneridae</taxon>
        <taxon>Pentapetalae</taxon>
        <taxon>asterids</taxon>
        <taxon>lamiids</taxon>
        <taxon>Solanales</taxon>
        <taxon>Solanaceae</taxon>
        <taxon>Solanoideae</taxon>
        <taxon>Datureae</taxon>
        <taxon>Datura</taxon>
    </lineage>
</organism>
<dbReference type="InterPro" id="IPR050231">
    <property type="entry name" value="Iron_ascorbate_oxido_reductase"/>
</dbReference>
<dbReference type="Gene3D" id="2.60.120.330">
    <property type="entry name" value="B-lactam Antibiotic, Isopenicillin N Synthase, Chain"/>
    <property type="match status" value="1"/>
</dbReference>
<evidence type="ECO:0000259" key="1">
    <source>
        <dbReference type="Pfam" id="PF03171"/>
    </source>
</evidence>
<proteinExistence type="predicted"/>
<keyword evidence="3" id="KW-1185">Reference proteome</keyword>
<dbReference type="Proteomes" id="UP000823775">
    <property type="component" value="Unassembled WGS sequence"/>
</dbReference>
<evidence type="ECO:0000313" key="2">
    <source>
        <dbReference type="EMBL" id="MCD9560444.1"/>
    </source>
</evidence>
<evidence type="ECO:0000313" key="3">
    <source>
        <dbReference type="Proteomes" id="UP000823775"/>
    </source>
</evidence>
<gene>
    <name evidence="2" type="ORF">HAX54_019126</name>
</gene>
<dbReference type="EMBL" id="JACEIK010002323">
    <property type="protein sequence ID" value="MCD9560444.1"/>
    <property type="molecule type" value="Genomic_DNA"/>
</dbReference>
<dbReference type="InterPro" id="IPR027443">
    <property type="entry name" value="IPNS-like_sf"/>
</dbReference>
<accession>A0ABS8UNP4</accession>
<feature type="domain" description="Isopenicillin N synthase-like Fe(2+) 2OG dioxygenase" evidence="1">
    <location>
        <begin position="134"/>
        <end position="213"/>
    </location>
</feature>
<protein>
    <recommendedName>
        <fullName evidence="1">Isopenicillin N synthase-like Fe(2+) 2OG dioxygenase domain-containing protein</fullName>
    </recommendedName>
</protein>
<sequence>MWVVVRKHREGSWVGLIEFTSLVAEIGGACKNQFLSEVIKSWSSINLSRKKIERASKEFFLQPTEEKRKVSRDEDKPMGFYDTEHTKNFGLYREACEEYARGIEKLSYKLLELIALSLGLPSERLNSYFKEQTSFMRLNYYPLCPIRHLALGLAGTRILGALTVLAQDATLRPRGETQDRWRMDSVKPTPDAYIVNVGDIIQVWSNDRYESVNIGWQPAPRKRDFLSPFFFSPSHYVMVEPLEELISEESPAKYKAYNWGKEIQHYKKP</sequence>
<dbReference type="Pfam" id="PF03171">
    <property type="entry name" value="2OG-FeII_Oxy"/>
    <property type="match status" value="1"/>
</dbReference>
<name>A0ABS8UNP4_DATST</name>
<dbReference type="InterPro" id="IPR044861">
    <property type="entry name" value="IPNS-like_FE2OG_OXY"/>
</dbReference>
<comment type="caution">
    <text evidence="2">The sequence shown here is derived from an EMBL/GenBank/DDBJ whole genome shotgun (WGS) entry which is preliminary data.</text>
</comment>
<dbReference type="SUPFAM" id="SSF51197">
    <property type="entry name" value="Clavaminate synthase-like"/>
    <property type="match status" value="1"/>
</dbReference>
<dbReference type="PANTHER" id="PTHR47990">
    <property type="entry name" value="2-OXOGLUTARATE (2OG) AND FE(II)-DEPENDENT OXYGENASE SUPERFAMILY PROTEIN-RELATED"/>
    <property type="match status" value="1"/>
</dbReference>